<name>A0A7I8D9F2_9BACL</name>
<accession>A0A7I8D9F2</accession>
<organism evidence="5 6">
    <name type="scientific">Effusibacillus dendaii</name>
    <dbReference type="NCBI Taxonomy" id="2743772"/>
    <lineage>
        <taxon>Bacteria</taxon>
        <taxon>Bacillati</taxon>
        <taxon>Bacillota</taxon>
        <taxon>Bacilli</taxon>
        <taxon>Bacillales</taxon>
        <taxon>Alicyclobacillaceae</taxon>
        <taxon>Effusibacillus</taxon>
    </lineage>
</organism>
<proteinExistence type="inferred from homology"/>
<dbReference type="EMBL" id="AP023366">
    <property type="protein sequence ID" value="BCJ85992.1"/>
    <property type="molecule type" value="Genomic_DNA"/>
</dbReference>
<dbReference type="GO" id="GO:0046872">
    <property type="term" value="F:metal ion binding"/>
    <property type="evidence" value="ECO:0007669"/>
    <property type="project" value="InterPro"/>
</dbReference>
<dbReference type="KEGG" id="eff:skT53_09770"/>
<dbReference type="InterPro" id="IPR050492">
    <property type="entry name" value="Bact_metal-bind_prot9"/>
</dbReference>
<keyword evidence="6" id="KW-1185">Reference proteome</keyword>
<evidence type="ECO:0000256" key="1">
    <source>
        <dbReference type="ARBA" id="ARBA00022448"/>
    </source>
</evidence>
<evidence type="ECO:0000256" key="4">
    <source>
        <dbReference type="SAM" id="SignalP"/>
    </source>
</evidence>
<dbReference type="PRINTS" id="PR00690">
    <property type="entry name" value="ADHESNFAMILY"/>
</dbReference>
<dbReference type="GO" id="GO:0030001">
    <property type="term" value="P:metal ion transport"/>
    <property type="evidence" value="ECO:0007669"/>
    <property type="project" value="InterPro"/>
</dbReference>
<dbReference type="PANTHER" id="PTHR42953">
    <property type="entry name" value="HIGH-AFFINITY ZINC UPTAKE SYSTEM PROTEIN ZNUA-RELATED"/>
    <property type="match status" value="1"/>
</dbReference>
<feature type="signal peptide" evidence="4">
    <location>
        <begin position="1"/>
        <end position="30"/>
    </location>
</feature>
<dbReference type="PRINTS" id="PR00691">
    <property type="entry name" value="ADHESINB"/>
</dbReference>
<protein>
    <submittedName>
        <fullName evidence="5">ABC transporter substrate-binding protein</fullName>
    </submittedName>
</protein>
<dbReference type="AlphaFoldDB" id="A0A7I8D9F2"/>
<comment type="similarity">
    <text evidence="3">Belongs to the bacterial solute-binding protein 9 family.</text>
</comment>
<evidence type="ECO:0000313" key="5">
    <source>
        <dbReference type="EMBL" id="BCJ85992.1"/>
    </source>
</evidence>
<dbReference type="Proteomes" id="UP000593802">
    <property type="component" value="Chromosome"/>
</dbReference>
<dbReference type="PANTHER" id="PTHR42953:SF8">
    <property type="entry name" value="ZINT DOMAIN-CONTAINING PROTEIN"/>
    <property type="match status" value="1"/>
</dbReference>
<dbReference type="Gene3D" id="3.40.50.1980">
    <property type="entry name" value="Nitrogenase molybdenum iron protein domain"/>
    <property type="match status" value="2"/>
</dbReference>
<gene>
    <name evidence="5" type="ORF">skT53_09770</name>
</gene>
<keyword evidence="1 3" id="KW-0813">Transport</keyword>
<dbReference type="InterPro" id="IPR006127">
    <property type="entry name" value="ZnuA-like"/>
</dbReference>
<reference evidence="5 6" key="1">
    <citation type="submission" date="2020-08" db="EMBL/GenBank/DDBJ databases">
        <title>Complete Genome Sequence of Effusibacillus dendaii Strain skT53, Isolated from Farmland soil.</title>
        <authorList>
            <person name="Konishi T."/>
            <person name="Kawasaki H."/>
        </authorList>
    </citation>
    <scope>NUCLEOTIDE SEQUENCE [LARGE SCALE GENOMIC DNA]</scope>
    <source>
        <strain evidence="6">skT53</strain>
    </source>
</reference>
<dbReference type="InterPro" id="IPR006129">
    <property type="entry name" value="AdhesinB"/>
</dbReference>
<feature type="chain" id="PRO_5032588658" evidence="4">
    <location>
        <begin position="31"/>
        <end position="318"/>
    </location>
</feature>
<dbReference type="RefSeq" id="WP_226375342.1">
    <property type="nucleotide sequence ID" value="NZ_AP023366.1"/>
</dbReference>
<dbReference type="InterPro" id="IPR006128">
    <property type="entry name" value="Lipoprotein_PsaA-like"/>
</dbReference>
<dbReference type="CDD" id="cd01017">
    <property type="entry name" value="AdcA"/>
    <property type="match status" value="1"/>
</dbReference>
<dbReference type="GO" id="GO:0007155">
    <property type="term" value="P:cell adhesion"/>
    <property type="evidence" value="ECO:0007669"/>
    <property type="project" value="InterPro"/>
</dbReference>
<evidence type="ECO:0000313" key="6">
    <source>
        <dbReference type="Proteomes" id="UP000593802"/>
    </source>
</evidence>
<dbReference type="Pfam" id="PF01297">
    <property type="entry name" value="ZnuA"/>
    <property type="match status" value="1"/>
</dbReference>
<dbReference type="PROSITE" id="PS51257">
    <property type="entry name" value="PROKAR_LIPOPROTEIN"/>
    <property type="match status" value="1"/>
</dbReference>
<dbReference type="SUPFAM" id="SSF53807">
    <property type="entry name" value="Helical backbone' metal receptor"/>
    <property type="match status" value="1"/>
</dbReference>
<keyword evidence="2 4" id="KW-0732">Signal</keyword>
<sequence length="318" mass="35367">MNKISKGLFSSLAVGSLFMLTVGCSTPAQKNDSAPQENKKIQVVTSFYPLADFTKNVGKDNIEVHNLIQPGVEPHDWEPTPKDMKTISQADVFIYNGAGFEPWIEKVLNSVDKSKLVVVDASKGIELLKAEETAPEHGDEHQQTLYDSHIWLDPVNAEKEVQQITEALVQKDPQNKDKYEANAKEYTSKLEALNQEFQTELGKVKNKEIITTHAAFGYLAKRYGLQQIPLMGLAPDAEPSPKEMANVVKEARAHDVKYIFFETLVSPKVADTVAKEIGAKTLVLNPIEGLSEDELKQGEDYISKMRENLKNLTIALGN</sequence>
<evidence type="ECO:0000256" key="2">
    <source>
        <dbReference type="ARBA" id="ARBA00022729"/>
    </source>
</evidence>
<evidence type="ECO:0000256" key="3">
    <source>
        <dbReference type="RuleBase" id="RU003512"/>
    </source>
</evidence>